<dbReference type="GO" id="GO:1990133">
    <property type="term" value="C:molybdopterin adenylyltransferase complex"/>
    <property type="evidence" value="ECO:0007669"/>
    <property type="project" value="TreeGrafter"/>
</dbReference>
<dbReference type="EMBL" id="JABZMI010000218">
    <property type="protein sequence ID" value="MBF1165503.1"/>
    <property type="molecule type" value="Genomic_DNA"/>
</dbReference>
<name>A0A930BSZ2_9RHOO</name>
<proteinExistence type="inferred from homology"/>
<reference evidence="4" key="1">
    <citation type="submission" date="2020-04" db="EMBL/GenBank/DDBJ databases">
        <title>Deep metagenomics examines the oral microbiome during advanced dental caries in children, revealing novel taxa and co-occurrences with host molecules.</title>
        <authorList>
            <person name="Baker J.L."/>
            <person name="Morton J.T."/>
            <person name="Dinis M."/>
            <person name="Alvarez R."/>
            <person name="Tran N.C."/>
            <person name="Knight R."/>
            <person name="Edlund A."/>
        </authorList>
    </citation>
    <scope>NUCLEOTIDE SEQUENCE</scope>
    <source>
        <strain evidence="4">JCVI_32_bin.24</strain>
    </source>
</reference>
<dbReference type="AlphaFoldDB" id="A0A930BSZ2"/>
<dbReference type="CDD" id="cd00754">
    <property type="entry name" value="Ubl_MoaD"/>
    <property type="match status" value="1"/>
</dbReference>
<dbReference type="Pfam" id="PF02597">
    <property type="entry name" value="ThiS"/>
    <property type="match status" value="1"/>
</dbReference>
<dbReference type="InterPro" id="IPR016155">
    <property type="entry name" value="Mopterin_synth/thiamin_S_b"/>
</dbReference>
<organism evidence="4 5">
    <name type="scientific">Dechloromonas agitata</name>
    <dbReference type="NCBI Taxonomy" id="73030"/>
    <lineage>
        <taxon>Bacteria</taxon>
        <taxon>Pseudomonadati</taxon>
        <taxon>Pseudomonadota</taxon>
        <taxon>Betaproteobacteria</taxon>
        <taxon>Rhodocyclales</taxon>
        <taxon>Azonexaceae</taxon>
        <taxon>Dechloromonas</taxon>
    </lineage>
</organism>
<dbReference type="Proteomes" id="UP000718593">
    <property type="component" value="Unassembled WGS sequence"/>
</dbReference>
<dbReference type="InterPro" id="IPR003749">
    <property type="entry name" value="ThiS/MoaD-like"/>
</dbReference>
<dbReference type="PANTHER" id="PTHR33359:SF1">
    <property type="entry name" value="MOLYBDOPTERIN SYNTHASE SULFUR CARRIER SUBUNIT"/>
    <property type="match status" value="1"/>
</dbReference>
<dbReference type="NCBIfam" id="TIGR01682">
    <property type="entry name" value="moaD"/>
    <property type="match status" value="1"/>
</dbReference>
<comment type="caution">
    <text evidence="4">The sequence shown here is derived from an EMBL/GenBank/DDBJ whole genome shotgun (WGS) entry which is preliminary data.</text>
</comment>
<protein>
    <recommendedName>
        <fullName evidence="3">Molybdopterin synthase sulfur carrier subunit</fullName>
    </recommendedName>
</protein>
<dbReference type="InterPro" id="IPR012675">
    <property type="entry name" value="Beta-grasp_dom_sf"/>
</dbReference>
<evidence type="ECO:0000256" key="3">
    <source>
        <dbReference type="ARBA" id="ARBA00024247"/>
    </source>
</evidence>
<dbReference type="Gene3D" id="3.10.20.30">
    <property type="match status" value="1"/>
</dbReference>
<accession>A0A930BSZ2</accession>
<evidence type="ECO:0000313" key="5">
    <source>
        <dbReference type="Proteomes" id="UP000718593"/>
    </source>
</evidence>
<gene>
    <name evidence="4" type="primary">moaD</name>
    <name evidence="4" type="ORF">HXL68_10715</name>
</gene>
<dbReference type="GO" id="GO:0006777">
    <property type="term" value="P:Mo-molybdopterin cofactor biosynthetic process"/>
    <property type="evidence" value="ECO:0007669"/>
    <property type="project" value="InterPro"/>
</dbReference>
<evidence type="ECO:0000256" key="2">
    <source>
        <dbReference type="ARBA" id="ARBA00024200"/>
    </source>
</evidence>
<dbReference type="SUPFAM" id="SSF54285">
    <property type="entry name" value="MoaD/ThiS"/>
    <property type="match status" value="1"/>
</dbReference>
<dbReference type="PANTHER" id="PTHR33359">
    <property type="entry name" value="MOLYBDOPTERIN SYNTHASE SULFUR CARRIER SUBUNIT"/>
    <property type="match status" value="1"/>
</dbReference>
<sequence length="82" mass="8803">MSVKILYFAGLKERLGMPGESIDLPADIRTVGSLRDWLVGQGRDALATAKNLRCAVNQDMAKLDAPIQDGDEIAFFPPVTGG</sequence>
<dbReference type="InterPro" id="IPR044672">
    <property type="entry name" value="MOCS2A"/>
</dbReference>
<dbReference type="GO" id="GO:0000166">
    <property type="term" value="F:nucleotide binding"/>
    <property type="evidence" value="ECO:0007669"/>
    <property type="project" value="UniProtKB-KW"/>
</dbReference>
<evidence type="ECO:0000256" key="1">
    <source>
        <dbReference type="ARBA" id="ARBA00022741"/>
    </source>
</evidence>
<keyword evidence="1" id="KW-0547">Nucleotide-binding</keyword>
<evidence type="ECO:0000313" key="4">
    <source>
        <dbReference type="EMBL" id="MBF1165503.1"/>
    </source>
</evidence>
<comment type="similarity">
    <text evidence="2">Belongs to the MoaD family.</text>
</comment>